<name>A0A1K1LFR5_9BACT</name>
<dbReference type="RefSeq" id="WP_072335425.1">
    <property type="nucleotide sequence ID" value="NZ_CALJDE010000065.1"/>
</dbReference>
<sequence length="194" mass="21821">MNDAIDLTRKRDRDFTAAVEAQSGQNVSTCYQCGNCSAGCPAGFVYDLQANQIMRGVQLGLKDQVLNSRSIWMCLSCSTCSLRCPNNIDVAEVMETLRHMARKEGRVAVPKVEKFWFSFLDTVRKFGRTYEIGTMVLYMLRSLRVFTDVDLAPQALAKQKLGFRPHSIPNGGAEAVGRIMTRYKERAKREGVRP</sequence>
<dbReference type="EMBL" id="LT630450">
    <property type="protein sequence ID" value="SFV73536.1"/>
    <property type="molecule type" value="Genomic_DNA"/>
</dbReference>
<proteinExistence type="predicted"/>
<protein>
    <submittedName>
        <fullName evidence="7">CoB--CoM heterodisulfide reductase subunit C</fullName>
        <ecNumber evidence="7">1.8.98.1</ecNumber>
    </submittedName>
</protein>
<evidence type="ECO:0000313" key="8">
    <source>
        <dbReference type="Proteomes" id="UP000186323"/>
    </source>
</evidence>
<dbReference type="PANTHER" id="PTHR43255:SF1">
    <property type="entry name" value="IRON-SULFUR-BINDING OXIDOREDUCTASE FADF-RELATED"/>
    <property type="match status" value="1"/>
</dbReference>
<evidence type="ECO:0000256" key="1">
    <source>
        <dbReference type="ARBA" id="ARBA00022485"/>
    </source>
</evidence>
<reference evidence="8" key="1">
    <citation type="submission" date="2016-10" db="EMBL/GenBank/DDBJ databases">
        <authorList>
            <person name="Wegmann U."/>
        </authorList>
    </citation>
    <scope>NUCLEOTIDE SEQUENCE [LARGE SCALE GENOMIC DNA]</scope>
</reference>
<keyword evidence="5" id="KW-0411">Iron-sulfur</keyword>
<feature type="domain" description="4Fe-4S ferredoxin-type" evidence="6">
    <location>
        <begin position="21"/>
        <end position="51"/>
    </location>
</feature>
<dbReference type="InterPro" id="IPR017900">
    <property type="entry name" value="4Fe4S_Fe_S_CS"/>
</dbReference>
<dbReference type="GO" id="GO:0051912">
    <property type="term" value="F:CoB--CoM heterodisulfide reductase activity"/>
    <property type="evidence" value="ECO:0007669"/>
    <property type="project" value="UniProtKB-EC"/>
</dbReference>
<evidence type="ECO:0000256" key="4">
    <source>
        <dbReference type="ARBA" id="ARBA00023004"/>
    </source>
</evidence>
<gene>
    <name evidence="7" type="ORF">DESPIGER_1700</name>
</gene>
<keyword evidence="4" id="KW-0408">Iron</keyword>
<dbReference type="GO" id="GO:0051539">
    <property type="term" value="F:4 iron, 4 sulfur cluster binding"/>
    <property type="evidence" value="ECO:0007669"/>
    <property type="project" value="UniProtKB-KW"/>
</dbReference>
<dbReference type="KEGG" id="dpg:DESPIGER_1700"/>
<dbReference type="PROSITE" id="PS00198">
    <property type="entry name" value="4FE4S_FER_1"/>
    <property type="match status" value="1"/>
</dbReference>
<organism evidence="7 8">
    <name type="scientific">Desulfovibrio piger</name>
    <dbReference type="NCBI Taxonomy" id="901"/>
    <lineage>
        <taxon>Bacteria</taxon>
        <taxon>Pseudomonadati</taxon>
        <taxon>Thermodesulfobacteriota</taxon>
        <taxon>Desulfovibrionia</taxon>
        <taxon>Desulfovibrionales</taxon>
        <taxon>Desulfovibrionaceae</taxon>
        <taxon>Desulfovibrio</taxon>
    </lineage>
</organism>
<dbReference type="GO" id="GO:0005886">
    <property type="term" value="C:plasma membrane"/>
    <property type="evidence" value="ECO:0007669"/>
    <property type="project" value="TreeGrafter"/>
</dbReference>
<dbReference type="InterPro" id="IPR017896">
    <property type="entry name" value="4Fe4S_Fe-S-bd"/>
</dbReference>
<evidence type="ECO:0000256" key="3">
    <source>
        <dbReference type="ARBA" id="ARBA00023002"/>
    </source>
</evidence>
<dbReference type="Pfam" id="PF13183">
    <property type="entry name" value="Fer4_8"/>
    <property type="match status" value="1"/>
</dbReference>
<keyword evidence="2" id="KW-0479">Metal-binding</keyword>
<dbReference type="SUPFAM" id="SSF46548">
    <property type="entry name" value="alpha-helical ferredoxin"/>
    <property type="match status" value="1"/>
</dbReference>
<evidence type="ECO:0000313" key="7">
    <source>
        <dbReference type="EMBL" id="SFV73536.1"/>
    </source>
</evidence>
<dbReference type="EC" id="1.8.98.1" evidence="7"/>
<keyword evidence="1" id="KW-0004">4Fe-4S</keyword>
<accession>A0A1K1LFR5</accession>
<dbReference type="OrthoDB" id="9769677at2"/>
<dbReference type="InterPro" id="IPR051460">
    <property type="entry name" value="HdrC_iron-sulfur_subunit"/>
</dbReference>
<dbReference type="PROSITE" id="PS51379">
    <property type="entry name" value="4FE4S_FER_2"/>
    <property type="match status" value="1"/>
</dbReference>
<evidence type="ECO:0000259" key="6">
    <source>
        <dbReference type="PROSITE" id="PS51379"/>
    </source>
</evidence>
<dbReference type="Proteomes" id="UP000186323">
    <property type="component" value="Chromosome I"/>
</dbReference>
<dbReference type="AlphaFoldDB" id="A0A1K1LFR5"/>
<dbReference type="Gene3D" id="1.10.1060.10">
    <property type="entry name" value="Alpha-helical ferredoxin"/>
    <property type="match status" value="1"/>
</dbReference>
<evidence type="ECO:0000256" key="5">
    <source>
        <dbReference type="ARBA" id="ARBA00023014"/>
    </source>
</evidence>
<dbReference type="GO" id="GO:0046872">
    <property type="term" value="F:metal ion binding"/>
    <property type="evidence" value="ECO:0007669"/>
    <property type="project" value="UniProtKB-KW"/>
</dbReference>
<keyword evidence="3 7" id="KW-0560">Oxidoreductase</keyword>
<keyword evidence="8" id="KW-1185">Reference proteome</keyword>
<evidence type="ECO:0000256" key="2">
    <source>
        <dbReference type="ARBA" id="ARBA00022723"/>
    </source>
</evidence>
<dbReference type="PANTHER" id="PTHR43255">
    <property type="entry name" value="IRON-SULFUR-BINDING OXIDOREDUCTASE FADF-RELATED-RELATED"/>
    <property type="match status" value="1"/>
</dbReference>
<dbReference type="InterPro" id="IPR009051">
    <property type="entry name" value="Helical_ferredxn"/>
</dbReference>